<accession>A0ABR2LXX8</accession>
<evidence type="ECO:0000256" key="5">
    <source>
        <dbReference type="ARBA" id="ARBA00049598"/>
    </source>
</evidence>
<dbReference type="Gene3D" id="3.30.60.190">
    <property type="match status" value="1"/>
</dbReference>
<keyword evidence="4" id="KW-0862">Zinc</keyword>
<dbReference type="PANTHER" id="PTHR13483:SF3">
    <property type="entry name" value="BOX C_D SNORNA PROTEIN 1"/>
    <property type="match status" value="1"/>
</dbReference>
<dbReference type="CDD" id="cd23023">
    <property type="entry name" value="zf-HIT_BCD1"/>
    <property type="match status" value="1"/>
</dbReference>
<keyword evidence="1" id="KW-0597">Phosphoprotein</keyword>
<dbReference type="Pfam" id="PF25790">
    <property type="entry name" value="BCD1"/>
    <property type="match status" value="1"/>
</dbReference>
<evidence type="ECO:0000256" key="7">
    <source>
        <dbReference type="PROSITE-ProRule" id="PRU00453"/>
    </source>
</evidence>
<gene>
    <name evidence="9" type="ORF">KSP40_PGU019046</name>
</gene>
<keyword evidence="2" id="KW-0479">Metal-binding</keyword>
<evidence type="ECO:0000259" key="8">
    <source>
        <dbReference type="PROSITE" id="PS51083"/>
    </source>
</evidence>
<proteinExistence type="inferred from homology"/>
<feature type="domain" description="HIT-type" evidence="8">
    <location>
        <begin position="18"/>
        <end position="52"/>
    </location>
</feature>
<dbReference type="PANTHER" id="PTHR13483">
    <property type="entry name" value="BOX C_D SNORNA PROTEIN 1-RELATED"/>
    <property type="match status" value="1"/>
</dbReference>
<dbReference type="PROSITE" id="PS51083">
    <property type="entry name" value="ZF_HIT"/>
    <property type="match status" value="1"/>
</dbReference>
<evidence type="ECO:0000256" key="2">
    <source>
        <dbReference type="ARBA" id="ARBA00022723"/>
    </source>
</evidence>
<evidence type="ECO:0000256" key="6">
    <source>
        <dbReference type="ARBA" id="ARBA00049654"/>
    </source>
</evidence>
<comment type="caution">
    <text evidence="9">The sequence shown here is derived from an EMBL/GenBank/DDBJ whole genome shotgun (WGS) entry which is preliminary data.</text>
</comment>
<name>A0ABR2LXX8_9ASPA</name>
<evidence type="ECO:0000313" key="10">
    <source>
        <dbReference type="Proteomes" id="UP001412067"/>
    </source>
</evidence>
<dbReference type="EMBL" id="JBBWWR010000014">
    <property type="protein sequence ID" value="KAK8953347.1"/>
    <property type="molecule type" value="Genomic_DNA"/>
</dbReference>
<comment type="similarity">
    <text evidence="6">Belongs to the BCD1 family.</text>
</comment>
<dbReference type="InterPro" id="IPR057721">
    <property type="entry name" value="BCD1_alpha/beta"/>
</dbReference>
<comment type="function">
    <text evidence="5">Required for box C/D snoRNAs accumulation involved in snoRNA processing, snoRNA transport to the nucleolus and ribosome biogenesis.</text>
</comment>
<evidence type="ECO:0000256" key="1">
    <source>
        <dbReference type="ARBA" id="ARBA00022553"/>
    </source>
</evidence>
<dbReference type="InterPro" id="IPR051639">
    <property type="entry name" value="BCD1"/>
</dbReference>
<evidence type="ECO:0000256" key="4">
    <source>
        <dbReference type="ARBA" id="ARBA00022833"/>
    </source>
</evidence>
<dbReference type="Proteomes" id="UP001412067">
    <property type="component" value="Unassembled WGS sequence"/>
</dbReference>
<evidence type="ECO:0000313" key="9">
    <source>
        <dbReference type="EMBL" id="KAK8953347.1"/>
    </source>
</evidence>
<sequence>MAEGASPNTANLRNLSLCYECGSNPWKYRCPGCSIRSCSLACVNSHKKRTGCMGKRSHTEVVPLSQFDDNLLLSDYKLLEETKRVADSARRKSSDFHGYFHLRLPYKLWILRKAANRRKTCLLFFPPGMSKREKNNSRYNPRRKHLAPGPWNHKLRPFCDVQLEDLKLFVRKNPKGSKSLFRKLDIKAPIHRQFSNITILEYPVIFVYLPSFDHDFEVETWKIPSIRDTVPPSICPSPSGTLYKVEEVEEGDGASDTIITDLMFYFDQEVRDAYSDLIGEMNPDDFLCLDDSFEISKGNVLGESKGNEGFKELEEAEGNVLKKMRIGNAGEIGDHFFFSDEVPFGEMELEEGEIPCCL</sequence>
<reference evidence="9 10" key="1">
    <citation type="journal article" date="2022" name="Nat. Plants">
        <title>Genomes of leafy and leafless Platanthera orchids illuminate the evolution of mycoheterotrophy.</title>
        <authorList>
            <person name="Li M.H."/>
            <person name="Liu K.W."/>
            <person name="Li Z."/>
            <person name="Lu H.C."/>
            <person name="Ye Q.L."/>
            <person name="Zhang D."/>
            <person name="Wang J.Y."/>
            <person name="Li Y.F."/>
            <person name="Zhong Z.M."/>
            <person name="Liu X."/>
            <person name="Yu X."/>
            <person name="Liu D.K."/>
            <person name="Tu X.D."/>
            <person name="Liu B."/>
            <person name="Hao Y."/>
            <person name="Liao X.Y."/>
            <person name="Jiang Y.T."/>
            <person name="Sun W.H."/>
            <person name="Chen J."/>
            <person name="Chen Y.Q."/>
            <person name="Ai Y."/>
            <person name="Zhai J.W."/>
            <person name="Wu S.S."/>
            <person name="Zhou Z."/>
            <person name="Hsiao Y.Y."/>
            <person name="Wu W.L."/>
            <person name="Chen Y.Y."/>
            <person name="Lin Y.F."/>
            <person name="Hsu J.L."/>
            <person name="Li C.Y."/>
            <person name="Wang Z.W."/>
            <person name="Zhao X."/>
            <person name="Zhong W.Y."/>
            <person name="Ma X.K."/>
            <person name="Ma L."/>
            <person name="Huang J."/>
            <person name="Chen G.Z."/>
            <person name="Huang M.Z."/>
            <person name="Huang L."/>
            <person name="Peng D.H."/>
            <person name="Luo Y.B."/>
            <person name="Zou S.Q."/>
            <person name="Chen S.P."/>
            <person name="Lan S."/>
            <person name="Tsai W.C."/>
            <person name="Van de Peer Y."/>
            <person name="Liu Z.J."/>
        </authorList>
    </citation>
    <scope>NUCLEOTIDE SEQUENCE [LARGE SCALE GENOMIC DNA]</scope>
    <source>
        <strain evidence="9">Lor288</strain>
    </source>
</reference>
<dbReference type="InterPro" id="IPR007529">
    <property type="entry name" value="Znf_HIT"/>
</dbReference>
<evidence type="ECO:0000256" key="3">
    <source>
        <dbReference type="ARBA" id="ARBA00022771"/>
    </source>
</evidence>
<organism evidence="9 10">
    <name type="scientific">Platanthera guangdongensis</name>
    <dbReference type="NCBI Taxonomy" id="2320717"/>
    <lineage>
        <taxon>Eukaryota</taxon>
        <taxon>Viridiplantae</taxon>
        <taxon>Streptophyta</taxon>
        <taxon>Embryophyta</taxon>
        <taxon>Tracheophyta</taxon>
        <taxon>Spermatophyta</taxon>
        <taxon>Magnoliopsida</taxon>
        <taxon>Liliopsida</taxon>
        <taxon>Asparagales</taxon>
        <taxon>Orchidaceae</taxon>
        <taxon>Orchidoideae</taxon>
        <taxon>Orchideae</taxon>
        <taxon>Orchidinae</taxon>
        <taxon>Platanthera</taxon>
    </lineage>
</organism>
<keyword evidence="10" id="KW-1185">Reference proteome</keyword>
<keyword evidence="3 7" id="KW-0863">Zinc-finger</keyword>
<protein>
    <recommendedName>
        <fullName evidence="8">HIT-type domain-containing protein</fullName>
    </recommendedName>
</protein>
<dbReference type="Pfam" id="PF04438">
    <property type="entry name" value="zf-HIT"/>
    <property type="match status" value="1"/>
</dbReference>
<dbReference type="SUPFAM" id="SSF144232">
    <property type="entry name" value="HIT/MYND zinc finger-like"/>
    <property type="match status" value="1"/>
</dbReference>